<proteinExistence type="predicted"/>
<feature type="non-terminal residue" evidence="1">
    <location>
        <position position="56"/>
    </location>
</feature>
<keyword evidence="2" id="KW-1185">Reference proteome</keyword>
<evidence type="ECO:0000313" key="2">
    <source>
        <dbReference type="Proteomes" id="UP000807342"/>
    </source>
</evidence>
<gene>
    <name evidence="1" type="ORF">P691DRAFT_770213</name>
</gene>
<dbReference type="EMBL" id="MU151051">
    <property type="protein sequence ID" value="KAF9455136.1"/>
    <property type="molecule type" value="Genomic_DNA"/>
</dbReference>
<dbReference type="AlphaFoldDB" id="A0A9P6C7H4"/>
<comment type="caution">
    <text evidence="1">The sequence shown here is derived from an EMBL/GenBank/DDBJ whole genome shotgun (WGS) entry which is preliminary data.</text>
</comment>
<sequence length="56" mass="6367">MKETEYDFPSSTEVPVQSSVTRTGDVDFLMEHLNNPNIDLDKSYLASMDLIETDVQ</sequence>
<protein>
    <submittedName>
        <fullName evidence="1">Uncharacterized protein</fullName>
    </submittedName>
</protein>
<organism evidence="1 2">
    <name type="scientific">Macrolepiota fuliginosa MF-IS2</name>
    <dbReference type="NCBI Taxonomy" id="1400762"/>
    <lineage>
        <taxon>Eukaryota</taxon>
        <taxon>Fungi</taxon>
        <taxon>Dikarya</taxon>
        <taxon>Basidiomycota</taxon>
        <taxon>Agaricomycotina</taxon>
        <taxon>Agaricomycetes</taxon>
        <taxon>Agaricomycetidae</taxon>
        <taxon>Agaricales</taxon>
        <taxon>Agaricineae</taxon>
        <taxon>Agaricaceae</taxon>
        <taxon>Macrolepiota</taxon>
    </lineage>
</organism>
<accession>A0A9P6C7H4</accession>
<name>A0A9P6C7H4_9AGAR</name>
<reference evidence="1" key="1">
    <citation type="submission" date="2020-11" db="EMBL/GenBank/DDBJ databases">
        <authorList>
            <consortium name="DOE Joint Genome Institute"/>
            <person name="Ahrendt S."/>
            <person name="Riley R."/>
            <person name="Andreopoulos W."/>
            <person name="Labutti K."/>
            <person name="Pangilinan J."/>
            <person name="Ruiz-Duenas F.J."/>
            <person name="Barrasa J.M."/>
            <person name="Sanchez-Garcia M."/>
            <person name="Camarero S."/>
            <person name="Miyauchi S."/>
            <person name="Serrano A."/>
            <person name="Linde D."/>
            <person name="Babiker R."/>
            <person name="Drula E."/>
            <person name="Ayuso-Fernandez I."/>
            <person name="Pacheco R."/>
            <person name="Padilla G."/>
            <person name="Ferreira P."/>
            <person name="Barriuso J."/>
            <person name="Kellner H."/>
            <person name="Castanera R."/>
            <person name="Alfaro M."/>
            <person name="Ramirez L."/>
            <person name="Pisabarro A.G."/>
            <person name="Kuo A."/>
            <person name="Tritt A."/>
            <person name="Lipzen A."/>
            <person name="He G."/>
            <person name="Yan M."/>
            <person name="Ng V."/>
            <person name="Cullen D."/>
            <person name="Martin F."/>
            <person name="Rosso M.-N."/>
            <person name="Henrissat B."/>
            <person name="Hibbett D."/>
            <person name="Martinez A.T."/>
            <person name="Grigoriev I.V."/>
        </authorList>
    </citation>
    <scope>NUCLEOTIDE SEQUENCE</scope>
    <source>
        <strain evidence="1">MF-IS2</strain>
    </source>
</reference>
<dbReference type="Proteomes" id="UP000807342">
    <property type="component" value="Unassembled WGS sequence"/>
</dbReference>
<evidence type="ECO:0000313" key="1">
    <source>
        <dbReference type="EMBL" id="KAF9455136.1"/>
    </source>
</evidence>